<evidence type="ECO:0000313" key="2">
    <source>
        <dbReference type="EMBL" id="STM14918.1"/>
    </source>
</evidence>
<organism evidence="2 3">
    <name type="scientific">Escherichia coli</name>
    <dbReference type="NCBI Taxonomy" id="562"/>
    <lineage>
        <taxon>Bacteria</taxon>
        <taxon>Pseudomonadati</taxon>
        <taxon>Pseudomonadota</taxon>
        <taxon>Gammaproteobacteria</taxon>
        <taxon>Enterobacterales</taxon>
        <taxon>Enterobacteriaceae</taxon>
        <taxon>Escherichia</taxon>
    </lineage>
</organism>
<evidence type="ECO:0000313" key="3">
    <source>
        <dbReference type="Proteomes" id="UP000254052"/>
    </source>
</evidence>
<protein>
    <submittedName>
        <fullName evidence="2">Uncharacterized protein</fullName>
    </submittedName>
</protein>
<evidence type="ECO:0000256" key="1">
    <source>
        <dbReference type="SAM" id="MobiDB-lite"/>
    </source>
</evidence>
<feature type="region of interest" description="Disordered" evidence="1">
    <location>
        <begin position="74"/>
        <end position="95"/>
    </location>
</feature>
<accession>A0A377D3Y2</accession>
<gene>
    <name evidence="2" type="ORF">NCTC9962_06328</name>
</gene>
<proteinExistence type="predicted"/>
<dbReference type="AlphaFoldDB" id="A0A377D3Y2"/>
<sequence length="95" mass="11050">MTKRTTEAVRFSPLQFRVRHPCNINKTAHPQNGVQEKAGKVDHPLIRVALQEVVNHHRRFFKVASKVAQNRYAPVAEHNHARRQRPVEQYTGLIH</sequence>
<name>A0A377D3Y2_ECOLX</name>
<dbReference type="Proteomes" id="UP000254052">
    <property type="component" value="Unassembled WGS sequence"/>
</dbReference>
<reference evidence="2 3" key="1">
    <citation type="submission" date="2018-06" db="EMBL/GenBank/DDBJ databases">
        <authorList>
            <consortium name="Pathogen Informatics"/>
            <person name="Doyle S."/>
        </authorList>
    </citation>
    <scope>NUCLEOTIDE SEQUENCE [LARGE SCALE GENOMIC DNA]</scope>
    <source>
        <strain evidence="2 3">NCTC9962</strain>
    </source>
</reference>
<dbReference type="EMBL" id="UGED01000018">
    <property type="protein sequence ID" value="STM14918.1"/>
    <property type="molecule type" value="Genomic_DNA"/>
</dbReference>